<dbReference type="Gene3D" id="3.30.70.270">
    <property type="match status" value="1"/>
</dbReference>
<comment type="caution">
    <text evidence="2">The sequence shown here is derived from an EMBL/GenBank/DDBJ whole genome shotgun (WGS) entry which is preliminary data.</text>
</comment>
<accession>A0A8J3PNB1</accession>
<dbReference type="SMART" id="SM00267">
    <property type="entry name" value="GGDEF"/>
    <property type="match status" value="1"/>
</dbReference>
<dbReference type="PROSITE" id="PS50887">
    <property type="entry name" value="GGDEF"/>
    <property type="match status" value="1"/>
</dbReference>
<dbReference type="PANTHER" id="PTHR46663:SF2">
    <property type="entry name" value="GGDEF DOMAIN-CONTAINING PROTEIN"/>
    <property type="match status" value="1"/>
</dbReference>
<proteinExistence type="predicted"/>
<organism evidence="2 3">
    <name type="scientific">Planosporangium flavigriseum</name>
    <dbReference type="NCBI Taxonomy" id="373681"/>
    <lineage>
        <taxon>Bacteria</taxon>
        <taxon>Bacillati</taxon>
        <taxon>Actinomycetota</taxon>
        <taxon>Actinomycetes</taxon>
        <taxon>Micromonosporales</taxon>
        <taxon>Micromonosporaceae</taxon>
        <taxon>Planosporangium</taxon>
    </lineage>
</organism>
<evidence type="ECO:0000313" key="3">
    <source>
        <dbReference type="Proteomes" id="UP000653674"/>
    </source>
</evidence>
<dbReference type="InterPro" id="IPR000160">
    <property type="entry name" value="GGDEF_dom"/>
</dbReference>
<evidence type="ECO:0000313" key="2">
    <source>
        <dbReference type="EMBL" id="GIG74718.1"/>
    </source>
</evidence>
<dbReference type="Proteomes" id="UP000653674">
    <property type="component" value="Unassembled WGS sequence"/>
</dbReference>
<dbReference type="SUPFAM" id="SSF55073">
    <property type="entry name" value="Nucleotide cyclase"/>
    <property type="match status" value="1"/>
</dbReference>
<dbReference type="RefSeq" id="WP_239075548.1">
    <property type="nucleotide sequence ID" value="NZ_BAAAQJ010000021.1"/>
</dbReference>
<dbReference type="InterPro" id="IPR043128">
    <property type="entry name" value="Rev_trsase/Diguanyl_cyclase"/>
</dbReference>
<keyword evidence="3" id="KW-1185">Reference proteome</keyword>
<dbReference type="AlphaFoldDB" id="A0A8J3PNB1"/>
<sequence length="679" mass="74111">MDSVRETSGITVGAILGYVRTAGGPEAVSRTLALAGATESPEAYEDTRRWYTWDFKLRLFEAASIAVDDPGIARKIGITFLQNSVNTAMILAMSLIGGPVPFYRVAPKVCTRFSSCAAMTAVRVRRGAATITYQVFPQYTPNRHDCEYTLGLLMQVPCGFGLPLATITHTECQVDGAPACVYEVRWHQPRRFWLKRRGGDDAASTFQGAMADQFTQLQHTVAELVSSRSTDRVLALVAERAGFAVSAHSFLLVAQPSPDQPPQVYGFGLTPAEFDQLTGDGREVQPGPDRLIAEIVSPTRRYGYLVAFTFEDTFLETEQPLLDAYANLTAVTLDALTAFEAAEERQRTAENLLGLARSLTHARTPADVARVTAEAAHSVLHADKAAMLLLDEAGGLHMVAHVGWPAEVHQRLDKLVLEAEQSPLIFEARRANPDTTRVYDSTSDDPMIQQVMRQAGMDVMAAVGIALPDRLYGVLVAGFTGEQGAARARQFVDRMPGIADQAANVLRTCELLDETWQLAHVDPLTCLPNRRAFMAQLSEAVLKRPGALLFIDLDGFKGINDSLGHSAGDELLAVVAARLRGRNRPGDLVARLGGDEFVVLARGMEDQVQLHKLAERIREAFDEPVTIAGTSLQVRLSVDGTLYTAGERSEDVLNRADSAMYRVKRSRQLLTAEVYPKAG</sequence>
<reference evidence="2" key="1">
    <citation type="submission" date="2021-01" db="EMBL/GenBank/DDBJ databases">
        <title>Whole genome shotgun sequence of Planosporangium flavigriseum NBRC 105377.</title>
        <authorList>
            <person name="Komaki H."/>
            <person name="Tamura T."/>
        </authorList>
    </citation>
    <scope>NUCLEOTIDE SEQUENCE</scope>
    <source>
        <strain evidence="2">NBRC 105377</strain>
    </source>
</reference>
<feature type="domain" description="GGDEF" evidence="1">
    <location>
        <begin position="544"/>
        <end position="673"/>
    </location>
</feature>
<dbReference type="InterPro" id="IPR029787">
    <property type="entry name" value="Nucleotide_cyclase"/>
</dbReference>
<dbReference type="InterPro" id="IPR052163">
    <property type="entry name" value="DGC-Regulatory_Protein"/>
</dbReference>
<dbReference type="Gene3D" id="3.30.450.40">
    <property type="match status" value="1"/>
</dbReference>
<gene>
    <name evidence="2" type="ORF">Pfl04_31220</name>
</gene>
<dbReference type="Pfam" id="PF00990">
    <property type="entry name" value="GGDEF"/>
    <property type="match status" value="1"/>
</dbReference>
<dbReference type="CDD" id="cd01949">
    <property type="entry name" value="GGDEF"/>
    <property type="match status" value="1"/>
</dbReference>
<dbReference type="NCBIfam" id="TIGR00254">
    <property type="entry name" value="GGDEF"/>
    <property type="match status" value="1"/>
</dbReference>
<dbReference type="EMBL" id="BONU01000021">
    <property type="protein sequence ID" value="GIG74718.1"/>
    <property type="molecule type" value="Genomic_DNA"/>
</dbReference>
<evidence type="ECO:0000259" key="1">
    <source>
        <dbReference type="PROSITE" id="PS50887"/>
    </source>
</evidence>
<protein>
    <recommendedName>
        <fullName evidence="1">GGDEF domain-containing protein</fullName>
    </recommendedName>
</protein>
<name>A0A8J3PNB1_9ACTN</name>
<dbReference type="PANTHER" id="PTHR46663">
    <property type="entry name" value="DIGUANYLATE CYCLASE DGCT-RELATED"/>
    <property type="match status" value="1"/>
</dbReference>
<dbReference type="SUPFAM" id="SSF55781">
    <property type="entry name" value="GAF domain-like"/>
    <property type="match status" value="1"/>
</dbReference>
<dbReference type="InterPro" id="IPR029016">
    <property type="entry name" value="GAF-like_dom_sf"/>
</dbReference>